<evidence type="ECO:0000313" key="2">
    <source>
        <dbReference type="Proteomes" id="UP001060170"/>
    </source>
</evidence>
<evidence type="ECO:0000313" key="1">
    <source>
        <dbReference type="EMBL" id="KAI7935763.1"/>
    </source>
</evidence>
<dbReference type="Proteomes" id="UP001060170">
    <property type="component" value="Chromosome 18"/>
</dbReference>
<accession>A0ACC0DNI5</accession>
<sequence>MQKGDFVLLDKISLVDDSVLERLNSLLEPERLIVLAEPGGDEELKPEHSRTGPLRMKSYRWLFNSCQYPVKPSDKAKKFDSQVNNHPTVIKKGQFFEFLAVKPDSIF</sequence>
<proteinExistence type="predicted"/>
<organism evidence="1 2">
    <name type="scientific">Puccinia striiformis f. sp. tritici</name>
    <dbReference type="NCBI Taxonomy" id="168172"/>
    <lineage>
        <taxon>Eukaryota</taxon>
        <taxon>Fungi</taxon>
        <taxon>Dikarya</taxon>
        <taxon>Basidiomycota</taxon>
        <taxon>Pucciniomycotina</taxon>
        <taxon>Pucciniomycetes</taxon>
        <taxon>Pucciniales</taxon>
        <taxon>Pucciniaceae</taxon>
        <taxon>Puccinia</taxon>
    </lineage>
</organism>
<reference evidence="2" key="1">
    <citation type="journal article" date="2018" name="BMC Genomics">
        <title>Genomic insights into host adaptation between the wheat stripe rust pathogen (Puccinia striiformis f. sp. tritici) and the barley stripe rust pathogen (Puccinia striiformis f. sp. hordei).</title>
        <authorList>
            <person name="Xia C."/>
            <person name="Wang M."/>
            <person name="Yin C."/>
            <person name="Cornejo O.E."/>
            <person name="Hulbert S.H."/>
            <person name="Chen X."/>
        </authorList>
    </citation>
    <scope>NUCLEOTIDE SEQUENCE [LARGE SCALE GENOMIC DNA]</scope>
    <source>
        <strain evidence="2">93-210</strain>
    </source>
</reference>
<gene>
    <name evidence="1" type="ORF">MJO28_016634</name>
</gene>
<protein>
    <submittedName>
        <fullName evidence="1">Uncharacterized protein</fullName>
    </submittedName>
</protein>
<dbReference type="EMBL" id="CM045882">
    <property type="protein sequence ID" value="KAI7935763.1"/>
    <property type="molecule type" value="Genomic_DNA"/>
</dbReference>
<comment type="caution">
    <text evidence="1">The sequence shown here is derived from an EMBL/GenBank/DDBJ whole genome shotgun (WGS) entry which is preliminary data.</text>
</comment>
<name>A0ACC0DNI5_9BASI</name>
<reference evidence="1 2" key="3">
    <citation type="journal article" date="2022" name="Microbiol. Spectr.">
        <title>Folding features and dynamics of 3D genome architecture in plant fungal pathogens.</title>
        <authorList>
            <person name="Xia C."/>
        </authorList>
    </citation>
    <scope>NUCLEOTIDE SEQUENCE [LARGE SCALE GENOMIC DNA]</scope>
    <source>
        <strain evidence="1 2">93-210</strain>
    </source>
</reference>
<keyword evidence="2" id="KW-1185">Reference proteome</keyword>
<reference evidence="2" key="2">
    <citation type="journal article" date="2018" name="Mol. Plant Microbe Interact.">
        <title>Genome sequence resources for the wheat stripe rust pathogen (Puccinia striiformis f. sp. tritici) and the barley stripe rust pathogen (Puccinia striiformis f. sp. hordei).</title>
        <authorList>
            <person name="Xia C."/>
            <person name="Wang M."/>
            <person name="Yin C."/>
            <person name="Cornejo O.E."/>
            <person name="Hulbert S.H."/>
            <person name="Chen X."/>
        </authorList>
    </citation>
    <scope>NUCLEOTIDE SEQUENCE [LARGE SCALE GENOMIC DNA]</scope>
    <source>
        <strain evidence="2">93-210</strain>
    </source>
</reference>